<dbReference type="STRING" id="1888892.BFL28_06225"/>
<evidence type="ECO:0000313" key="7">
    <source>
        <dbReference type="Proteomes" id="UP000094487"/>
    </source>
</evidence>
<dbReference type="Proteomes" id="UP000094487">
    <property type="component" value="Unassembled WGS sequence"/>
</dbReference>
<evidence type="ECO:0000256" key="2">
    <source>
        <dbReference type="ARBA" id="ARBA00023015"/>
    </source>
</evidence>
<comment type="caution">
    <text evidence="6">The sequence shown here is derived from an EMBL/GenBank/DDBJ whole genome shotgun (WGS) entry which is preliminary data.</text>
</comment>
<evidence type="ECO:0000256" key="3">
    <source>
        <dbReference type="ARBA" id="ARBA00023125"/>
    </source>
</evidence>
<keyword evidence="2" id="KW-0805">Transcription regulation</keyword>
<dbReference type="PRINTS" id="PR00039">
    <property type="entry name" value="HTHLYSR"/>
</dbReference>
<dbReference type="InterPro" id="IPR000847">
    <property type="entry name" value="LysR_HTH_N"/>
</dbReference>
<dbReference type="Gene3D" id="1.10.10.10">
    <property type="entry name" value="Winged helix-like DNA-binding domain superfamily/Winged helix DNA-binding domain"/>
    <property type="match status" value="1"/>
</dbReference>
<dbReference type="AlphaFoldDB" id="A0A1E3LR95"/>
<dbReference type="InterPro" id="IPR036390">
    <property type="entry name" value="WH_DNA-bd_sf"/>
</dbReference>
<dbReference type="PROSITE" id="PS50931">
    <property type="entry name" value="HTH_LYSR"/>
    <property type="match status" value="1"/>
</dbReference>
<evidence type="ECO:0000313" key="6">
    <source>
        <dbReference type="EMBL" id="ODP36292.1"/>
    </source>
</evidence>
<protein>
    <recommendedName>
        <fullName evidence="5">HTH lysR-type domain-containing protein</fullName>
    </recommendedName>
</protein>
<keyword evidence="4" id="KW-0804">Transcription</keyword>
<dbReference type="FunFam" id="1.10.10.10:FF:000001">
    <property type="entry name" value="LysR family transcriptional regulator"/>
    <property type="match status" value="1"/>
</dbReference>
<dbReference type="GO" id="GO:0003700">
    <property type="term" value="F:DNA-binding transcription factor activity"/>
    <property type="evidence" value="ECO:0007669"/>
    <property type="project" value="InterPro"/>
</dbReference>
<dbReference type="InterPro" id="IPR036388">
    <property type="entry name" value="WH-like_DNA-bd_sf"/>
</dbReference>
<dbReference type="InterPro" id="IPR005119">
    <property type="entry name" value="LysR_subst-bd"/>
</dbReference>
<name>A0A1E3LR95_9SPHN</name>
<dbReference type="CDD" id="cd08414">
    <property type="entry name" value="PBP2_LTTR_aromatics_like"/>
    <property type="match status" value="1"/>
</dbReference>
<evidence type="ECO:0000259" key="5">
    <source>
        <dbReference type="PROSITE" id="PS50931"/>
    </source>
</evidence>
<keyword evidence="7" id="KW-1185">Reference proteome</keyword>
<dbReference type="Pfam" id="PF00126">
    <property type="entry name" value="HTH_1"/>
    <property type="match status" value="1"/>
</dbReference>
<dbReference type="Pfam" id="PF03466">
    <property type="entry name" value="LysR_substrate"/>
    <property type="match status" value="1"/>
</dbReference>
<comment type="similarity">
    <text evidence="1">Belongs to the LysR transcriptional regulatory family.</text>
</comment>
<dbReference type="RefSeq" id="WP_069321861.1">
    <property type="nucleotide sequence ID" value="NZ_MDDS01000075.1"/>
</dbReference>
<reference evidence="6 7" key="1">
    <citation type="submission" date="2016-08" db="EMBL/GenBank/DDBJ databases">
        <title>Draft genome of the agarase producing Sphingomonas sp. MCT13.</title>
        <authorList>
            <person name="D'Andrea M.M."/>
            <person name="Rossolini G.M."/>
            <person name="Thaller M.C."/>
        </authorList>
    </citation>
    <scope>NUCLEOTIDE SEQUENCE [LARGE SCALE GENOMIC DNA]</scope>
    <source>
        <strain evidence="6 7">MCT13</strain>
    </source>
</reference>
<proteinExistence type="inferred from homology"/>
<dbReference type="GO" id="GO:0032993">
    <property type="term" value="C:protein-DNA complex"/>
    <property type="evidence" value="ECO:0007669"/>
    <property type="project" value="TreeGrafter"/>
</dbReference>
<dbReference type="GO" id="GO:0003677">
    <property type="term" value="F:DNA binding"/>
    <property type="evidence" value="ECO:0007669"/>
    <property type="project" value="UniProtKB-KW"/>
</dbReference>
<sequence length="308" mass="34055">MELRHLRYFRAIGREEHFGRAAIALRIAQPALTRQIRDLEAELDVELFERLPRGVRLSNAGGAFLEDVEEILRQVDRAVDRARRMGSGHLGTIRVGLSEIMATYDFISRGLFDFRANEPSVELDLRSTGSLAQIAALKDGALDVGIVYDAHLEERDREALSSTAIGAGETMLAVHESHRFAQRESVTLAEIADEPVLGPARTLAAGYYDRVVGALIRNGNAPRFVQECTTNSILFSLVSVGMGVGIVTTAGPHTPGHNIRLVPIADLGLTFEVMLVWRTRDRSAALQRFLDKMLEHASLSSRREDKDD</sequence>
<dbReference type="Gene3D" id="3.40.190.10">
    <property type="entry name" value="Periplasmic binding protein-like II"/>
    <property type="match status" value="2"/>
</dbReference>
<keyword evidence="3" id="KW-0238">DNA-binding</keyword>
<dbReference type="SUPFAM" id="SSF46785">
    <property type="entry name" value="Winged helix' DNA-binding domain"/>
    <property type="match status" value="1"/>
</dbReference>
<accession>A0A1E3LR95</accession>
<feature type="domain" description="HTH lysR-type" evidence="5">
    <location>
        <begin position="1"/>
        <end position="58"/>
    </location>
</feature>
<evidence type="ECO:0000256" key="4">
    <source>
        <dbReference type="ARBA" id="ARBA00023163"/>
    </source>
</evidence>
<dbReference type="SUPFAM" id="SSF53850">
    <property type="entry name" value="Periplasmic binding protein-like II"/>
    <property type="match status" value="1"/>
</dbReference>
<organism evidence="6 7">
    <name type="scientific">Sphingomonas turrisvirgatae</name>
    <dbReference type="NCBI Taxonomy" id="1888892"/>
    <lineage>
        <taxon>Bacteria</taxon>
        <taxon>Pseudomonadati</taxon>
        <taxon>Pseudomonadota</taxon>
        <taxon>Alphaproteobacteria</taxon>
        <taxon>Sphingomonadales</taxon>
        <taxon>Sphingomonadaceae</taxon>
        <taxon>Sphingomonas</taxon>
    </lineage>
</organism>
<dbReference type="PANTHER" id="PTHR30346:SF17">
    <property type="entry name" value="LYSR FAMILY TRANSCRIPTIONAL REGULATOR"/>
    <property type="match status" value="1"/>
</dbReference>
<evidence type="ECO:0000256" key="1">
    <source>
        <dbReference type="ARBA" id="ARBA00009437"/>
    </source>
</evidence>
<dbReference type="EMBL" id="MDDS01000075">
    <property type="protein sequence ID" value="ODP36292.1"/>
    <property type="molecule type" value="Genomic_DNA"/>
</dbReference>
<gene>
    <name evidence="6" type="ORF">BFL28_06225</name>
</gene>
<dbReference type="PANTHER" id="PTHR30346">
    <property type="entry name" value="TRANSCRIPTIONAL DUAL REGULATOR HCAR-RELATED"/>
    <property type="match status" value="1"/>
</dbReference>